<gene>
    <name evidence="2" type="ordered locus">M5M_07015</name>
</gene>
<dbReference type="HOGENOM" id="CLU_133131_0_0_6"/>
<evidence type="ECO:0000313" key="3">
    <source>
        <dbReference type="Proteomes" id="UP000000466"/>
    </source>
</evidence>
<keyword evidence="1" id="KW-0732">Signal</keyword>
<feature type="signal peptide" evidence="1">
    <location>
        <begin position="1"/>
        <end position="22"/>
    </location>
</feature>
<dbReference type="RefSeq" id="WP_015046771.1">
    <property type="nucleotide sequence ID" value="NC_018868.3"/>
</dbReference>
<dbReference type="EMBL" id="CP003746">
    <property type="protein sequence ID" value="AFU98598.1"/>
    <property type="molecule type" value="Genomic_DNA"/>
</dbReference>
<proteinExistence type="predicted"/>
<evidence type="ECO:0000313" key="2">
    <source>
        <dbReference type="EMBL" id="AFU98598.1"/>
    </source>
</evidence>
<dbReference type="Proteomes" id="UP000000466">
    <property type="component" value="Chromosome"/>
</dbReference>
<accession>K4KKM6</accession>
<dbReference type="OrthoDB" id="8161726at2"/>
<reference evidence="2 3" key="1">
    <citation type="journal article" date="2013" name="Genome Announc.">
        <title>Complete genome sequence of Simiduia agarivorans SA1(T), a marine bacterium able to degrade a variety of polysaccharides.</title>
        <authorList>
            <person name="Lin S.Y."/>
            <person name="Shieh W.Y."/>
            <person name="Chen J.S."/>
            <person name="Tang S.L."/>
        </authorList>
    </citation>
    <scope>NUCLEOTIDE SEQUENCE [LARGE SCALE GENOMIC DNA]</scope>
    <source>
        <strain evidence="3">DSM 21679 / JCM 13881 / BCRC 17597 / SA1</strain>
    </source>
</reference>
<protein>
    <submittedName>
        <fullName evidence="2">Excinuclease ATPase subunit</fullName>
    </submittedName>
</protein>
<dbReference type="eggNOG" id="COG0393">
    <property type="taxonomic scope" value="Bacteria"/>
</dbReference>
<dbReference type="AlphaFoldDB" id="K4KKM6"/>
<sequence length="146" mass="15475">MKTLCLVAATAIALATSFSTQARDTTHFLPIEKALGAAQASGKIDGGVKFFFADQAHPGVAKDFGTFTTNKKTNAFGKSDATACDWAMQSALIELFNRAVKEGADAVVGIESYYKKNVYSDAEKYECHAGAMVAGVALRGKVVKLK</sequence>
<dbReference type="KEGG" id="saga:M5M_07015"/>
<name>K4KKM6_SIMAS</name>
<keyword evidence="3" id="KW-1185">Reference proteome</keyword>
<dbReference type="STRING" id="1117647.M5M_07015"/>
<evidence type="ECO:0000256" key="1">
    <source>
        <dbReference type="SAM" id="SignalP"/>
    </source>
</evidence>
<feature type="chain" id="PRO_5003880731" evidence="1">
    <location>
        <begin position="23"/>
        <end position="146"/>
    </location>
</feature>
<organism evidence="2 3">
    <name type="scientific">Simiduia agarivorans (strain DSM 21679 / JCM 13881 / BCRC 17597 / SA1)</name>
    <dbReference type="NCBI Taxonomy" id="1117647"/>
    <lineage>
        <taxon>Bacteria</taxon>
        <taxon>Pseudomonadati</taxon>
        <taxon>Pseudomonadota</taxon>
        <taxon>Gammaproteobacteria</taxon>
        <taxon>Cellvibrionales</taxon>
        <taxon>Cellvibrionaceae</taxon>
        <taxon>Simiduia</taxon>
    </lineage>
</organism>